<dbReference type="EMBL" id="GBXM01028399">
    <property type="protein sequence ID" value="JAH80178.1"/>
    <property type="molecule type" value="Transcribed_RNA"/>
</dbReference>
<name>A0A0E9VSF0_ANGAN</name>
<reference evidence="1" key="2">
    <citation type="journal article" date="2015" name="Fish Shellfish Immunol.">
        <title>Early steps in the European eel (Anguilla anguilla)-Vibrio vulnificus interaction in the gills: Role of the RtxA13 toxin.</title>
        <authorList>
            <person name="Callol A."/>
            <person name="Pajuelo D."/>
            <person name="Ebbesson L."/>
            <person name="Teles M."/>
            <person name="MacKenzie S."/>
            <person name="Amaro C."/>
        </authorList>
    </citation>
    <scope>NUCLEOTIDE SEQUENCE</scope>
</reference>
<reference evidence="1" key="1">
    <citation type="submission" date="2014-11" db="EMBL/GenBank/DDBJ databases">
        <authorList>
            <person name="Amaro Gonzalez C."/>
        </authorList>
    </citation>
    <scope>NUCLEOTIDE SEQUENCE</scope>
</reference>
<sequence>MTQKRMFQSSVLLSKSVPKQFELLAVEVTIAKSPFYYHWLL</sequence>
<protein>
    <submittedName>
        <fullName evidence="1">Uncharacterized protein</fullName>
    </submittedName>
</protein>
<accession>A0A0E9VSF0</accession>
<proteinExistence type="predicted"/>
<dbReference type="AlphaFoldDB" id="A0A0E9VSF0"/>
<evidence type="ECO:0000313" key="1">
    <source>
        <dbReference type="EMBL" id="JAH80178.1"/>
    </source>
</evidence>
<organism evidence="1">
    <name type="scientific">Anguilla anguilla</name>
    <name type="common">European freshwater eel</name>
    <name type="synonym">Muraena anguilla</name>
    <dbReference type="NCBI Taxonomy" id="7936"/>
    <lineage>
        <taxon>Eukaryota</taxon>
        <taxon>Metazoa</taxon>
        <taxon>Chordata</taxon>
        <taxon>Craniata</taxon>
        <taxon>Vertebrata</taxon>
        <taxon>Euteleostomi</taxon>
        <taxon>Actinopterygii</taxon>
        <taxon>Neopterygii</taxon>
        <taxon>Teleostei</taxon>
        <taxon>Anguilliformes</taxon>
        <taxon>Anguillidae</taxon>
        <taxon>Anguilla</taxon>
    </lineage>
</organism>